<dbReference type="PANTHER" id="PTHR24410">
    <property type="entry name" value="HL07962P-RELATED"/>
    <property type="match status" value="1"/>
</dbReference>
<dbReference type="InterPro" id="IPR011333">
    <property type="entry name" value="SKP1/BTB/POZ_sf"/>
</dbReference>
<reference evidence="2 3" key="1">
    <citation type="submission" date="2018-06" db="EMBL/GenBank/DDBJ databases">
        <title>Comparative genomics reveals the genomic features of Rhizophagus irregularis, R. cerebriforme, R. diaphanum and Gigaspora rosea, and their symbiotic lifestyle signature.</title>
        <authorList>
            <person name="Morin E."/>
            <person name="San Clemente H."/>
            <person name="Chen E.C.H."/>
            <person name="De La Providencia I."/>
            <person name="Hainaut M."/>
            <person name="Kuo A."/>
            <person name="Kohler A."/>
            <person name="Murat C."/>
            <person name="Tang N."/>
            <person name="Roy S."/>
            <person name="Loubradou J."/>
            <person name="Henrissat B."/>
            <person name="Grigoriev I.V."/>
            <person name="Corradi N."/>
            <person name="Roux C."/>
            <person name="Martin F.M."/>
        </authorList>
    </citation>
    <scope>NUCLEOTIDE SEQUENCE [LARGE SCALE GENOMIC DNA]</scope>
    <source>
        <strain evidence="2 3">DAOM 227022</strain>
    </source>
</reference>
<feature type="non-terminal residue" evidence="2">
    <location>
        <position position="163"/>
    </location>
</feature>
<dbReference type="Pfam" id="PF00651">
    <property type="entry name" value="BTB"/>
    <property type="match status" value="1"/>
</dbReference>
<dbReference type="PROSITE" id="PS50097">
    <property type="entry name" value="BTB"/>
    <property type="match status" value="1"/>
</dbReference>
<sequence length="163" mass="18946">MLQKLYLPVLTVLNNFENLFKSKKDYDVIIQAGENNQKEIYAHSVVLCCQSNYFDTAFSNNLAKKENGKYMFNKPNIPPHILENIIRYLYCGKLDLNTKNGPDVLKLLVATEEFGLNNLSEYIQKFLIENQKEFLRNDPIGILETVIQHETFTTLKNYCLETI</sequence>
<feature type="domain" description="BTB" evidence="1">
    <location>
        <begin position="26"/>
        <end position="98"/>
    </location>
</feature>
<dbReference type="AlphaFoldDB" id="A0A397S6E0"/>
<name>A0A397S6E0_9GLOM</name>
<dbReference type="CDD" id="cd18186">
    <property type="entry name" value="BTB_POZ_ZBTB_KLHL-like"/>
    <property type="match status" value="1"/>
</dbReference>
<comment type="caution">
    <text evidence="2">The sequence shown here is derived from an EMBL/GenBank/DDBJ whole genome shotgun (WGS) entry which is preliminary data.</text>
</comment>
<dbReference type="OrthoDB" id="19132at2759"/>
<dbReference type="InterPro" id="IPR051481">
    <property type="entry name" value="BTB-POZ/Galectin-3-binding"/>
</dbReference>
<organism evidence="2 3">
    <name type="scientific">Glomus cerebriforme</name>
    <dbReference type="NCBI Taxonomy" id="658196"/>
    <lineage>
        <taxon>Eukaryota</taxon>
        <taxon>Fungi</taxon>
        <taxon>Fungi incertae sedis</taxon>
        <taxon>Mucoromycota</taxon>
        <taxon>Glomeromycotina</taxon>
        <taxon>Glomeromycetes</taxon>
        <taxon>Glomerales</taxon>
        <taxon>Glomeraceae</taxon>
        <taxon>Glomus</taxon>
    </lineage>
</organism>
<accession>A0A397S6E0</accession>
<keyword evidence="3" id="KW-1185">Reference proteome</keyword>
<dbReference type="STRING" id="658196.A0A397S6E0"/>
<protein>
    <submittedName>
        <fullName evidence="2">BTB/POZ protein</fullName>
    </submittedName>
</protein>
<proteinExistence type="predicted"/>
<evidence type="ECO:0000259" key="1">
    <source>
        <dbReference type="PROSITE" id="PS50097"/>
    </source>
</evidence>
<evidence type="ECO:0000313" key="3">
    <source>
        <dbReference type="Proteomes" id="UP000265703"/>
    </source>
</evidence>
<dbReference type="PANTHER" id="PTHR24410:SF23">
    <property type="entry name" value="BTB DOMAIN-CONTAINING PROTEIN-RELATED"/>
    <property type="match status" value="1"/>
</dbReference>
<dbReference type="InterPro" id="IPR000210">
    <property type="entry name" value="BTB/POZ_dom"/>
</dbReference>
<dbReference type="Gene3D" id="3.30.710.10">
    <property type="entry name" value="Potassium Channel Kv1.1, Chain A"/>
    <property type="match status" value="1"/>
</dbReference>
<evidence type="ECO:0000313" key="2">
    <source>
        <dbReference type="EMBL" id="RIA80319.1"/>
    </source>
</evidence>
<dbReference type="Proteomes" id="UP000265703">
    <property type="component" value="Unassembled WGS sequence"/>
</dbReference>
<dbReference type="SMART" id="SM00225">
    <property type="entry name" value="BTB"/>
    <property type="match status" value="1"/>
</dbReference>
<dbReference type="SUPFAM" id="SSF54695">
    <property type="entry name" value="POZ domain"/>
    <property type="match status" value="1"/>
</dbReference>
<dbReference type="EMBL" id="QKYT01000995">
    <property type="protein sequence ID" value="RIA80319.1"/>
    <property type="molecule type" value="Genomic_DNA"/>
</dbReference>
<gene>
    <name evidence="2" type="ORF">C1645_838927</name>
</gene>